<dbReference type="FunFam" id="2.40.50.140:FF:000009">
    <property type="entry name" value="Elongation factor P"/>
    <property type="match status" value="1"/>
</dbReference>
<dbReference type="InterPro" id="IPR001059">
    <property type="entry name" value="Transl_elong_P/YeiP_cen"/>
</dbReference>
<dbReference type="GO" id="GO:0043043">
    <property type="term" value="P:peptide biosynthetic process"/>
    <property type="evidence" value="ECO:0007669"/>
    <property type="project" value="InterPro"/>
</dbReference>
<dbReference type="GO" id="GO:0005829">
    <property type="term" value="C:cytosol"/>
    <property type="evidence" value="ECO:0007669"/>
    <property type="project" value="UniProtKB-ARBA"/>
</dbReference>
<gene>
    <name evidence="8" type="primary">efp</name>
    <name evidence="13" type="ORF">A2290_03800</name>
</gene>
<organism evidence="13 14">
    <name type="scientific">candidate division WOR-1 bacterium RIFOXYB2_FULL_36_35</name>
    <dbReference type="NCBI Taxonomy" id="1802578"/>
    <lineage>
        <taxon>Bacteria</taxon>
        <taxon>Bacillati</taxon>
        <taxon>Saganbacteria</taxon>
    </lineage>
</organism>
<dbReference type="UniPathway" id="UPA00345"/>
<evidence type="ECO:0000256" key="3">
    <source>
        <dbReference type="ARBA" id="ARBA00009479"/>
    </source>
</evidence>
<keyword evidence="5 8" id="KW-0251">Elongation factor</keyword>
<evidence type="ECO:0000256" key="4">
    <source>
        <dbReference type="ARBA" id="ARBA00022490"/>
    </source>
</evidence>
<comment type="caution">
    <text evidence="13">The sequence shown here is derived from an EMBL/GenBank/DDBJ whole genome shotgun (WGS) entry which is preliminary data.</text>
</comment>
<sequence>MSVSITEIRAGNTFEYKGELFKCVEYNHIKWAQQARIRLKMKNLRTGAVIEDTFNVGEKLEKVHIEYRPMQYLYNDGEKYNFMDQENFNQIELTKEQMGGSAHFIKEGFIVNIAFYEAEPLEVNLPTSVDLKVTDTAPEFKGNTVSGGKPATVETGYTVPSVPFFTKVGDIIKVDTRDGKYLGRA</sequence>
<dbReference type="NCBIfam" id="NF001810">
    <property type="entry name" value="PRK00529.1"/>
    <property type="match status" value="1"/>
</dbReference>
<dbReference type="SMART" id="SM01185">
    <property type="entry name" value="EFP"/>
    <property type="match status" value="1"/>
</dbReference>
<evidence type="ECO:0000313" key="14">
    <source>
        <dbReference type="Proteomes" id="UP000177905"/>
    </source>
</evidence>
<dbReference type="NCBIfam" id="TIGR00038">
    <property type="entry name" value="efp"/>
    <property type="match status" value="1"/>
</dbReference>
<dbReference type="CDD" id="cd05794">
    <property type="entry name" value="S1_EF-P_repeat_2"/>
    <property type="match status" value="1"/>
</dbReference>
<dbReference type="SMART" id="SM00841">
    <property type="entry name" value="Elong-fact-P_C"/>
    <property type="match status" value="1"/>
</dbReference>
<dbReference type="InterPro" id="IPR014722">
    <property type="entry name" value="Rib_uL2_dom2"/>
</dbReference>
<dbReference type="InterPro" id="IPR013185">
    <property type="entry name" value="Transl_elong_KOW-like"/>
</dbReference>
<dbReference type="FunFam" id="2.30.30.30:FF:000003">
    <property type="entry name" value="Elongation factor P"/>
    <property type="match status" value="1"/>
</dbReference>
<dbReference type="FunFam" id="2.40.50.140:FF:000004">
    <property type="entry name" value="Elongation factor P"/>
    <property type="match status" value="1"/>
</dbReference>
<dbReference type="GO" id="GO:0003746">
    <property type="term" value="F:translation elongation factor activity"/>
    <property type="evidence" value="ECO:0007669"/>
    <property type="project" value="UniProtKB-UniRule"/>
</dbReference>
<dbReference type="EMBL" id="MEUA01000019">
    <property type="protein sequence ID" value="OGC15497.1"/>
    <property type="molecule type" value="Genomic_DNA"/>
</dbReference>
<feature type="domain" description="Elongation factor P C-terminal" evidence="11">
    <location>
        <begin position="129"/>
        <end position="184"/>
    </location>
</feature>
<keyword evidence="4 8" id="KW-0963">Cytoplasm</keyword>
<reference evidence="13 14" key="1">
    <citation type="journal article" date="2016" name="Nat. Commun.">
        <title>Thousands of microbial genomes shed light on interconnected biogeochemical processes in an aquifer system.</title>
        <authorList>
            <person name="Anantharaman K."/>
            <person name="Brown C.T."/>
            <person name="Hug L.A."/>
            <person name="Sharon I."/>
            <person name="Castelle C.J."/>
            <person name="Probst A.J."/>
            <person name="Thomas B.C."/>
            <person name="Singh A."/>
            <person name="Wilkins M.J."/>
            <person name="Karaoz U."/>
            <person name="Brodie E.L."/>
            <person name="Williams K.H."/>
            <person name="Hubbard S.S."/>
            <person name="Banfield J.F."/>
        </authorList>
    </citation>
    <scope>NUCLEOTIDE SEQUENCE [LARGE SCALE GENOMIC DNA]</scope>
</reference>
<protein>
    <recommendedName>
        <fullName evidence="8 9">Elongation factor P</fullName>
        <shortName evidence="8">EF-P</shortName>
    </recommendedName>
</protein>
<accession>A0A1F4S544</accession>
<dbReference type="Pfam" id="PF01132">
    <property type="entry name" value="EFP"/>
    <property type="match status" value="1"/>
</dbReference>
<dbReference type="HAMAP" id="MF_00141">
    <property type="entry name" value="EF_P"/>
    <property type="match status" value="1"/>
</dbReference>
<dbReference type="AlphaFoldDB" id="A0A1F4S544"/>
<dbReference type="SUPFAM" id="SSF50104">
    <property type="entry name" value="Translation proteins SH3-like domain"/>
    <property type="match status" value="1"/>
</dbReference>
<keyword evidence="6 8" id="KW-0648">Protein biosynthesis</keyword>
<dbReference type="InterPro" id="IPR015365">
    <property type="entry name" value="Elong-fact-P_C"/>
</dbReference>
<dbReference type="SUPFAM" id="SSF50249">
    <property type="entry name" value="Nucleic acid-binding proteins"/>
    <property type="match status" value="2"/>
</dbReference>
<dbReference type="InterPro" id="IPR012340">
    <property type="entry name" value="NA-bd_OB-fold"/>
</dbReference>
<evidence type="ECO:0000256" key="2">
    <source>
        <dbReference type="ARBA" id="ARBA00004815"/>
    </source>
</evidence>
<dbReference type="PANTHER" id="PTHR30053:SF12">
    <property type="entry name" value="ELONGATION FACTOR P (EF-P) FAMILY PROTEIN"/>
    <property type="match status" value="1"/>
</dbReference>
<dbReference type="Gene3D" id="2.30.30.30">
    <property type="match status" value="1"/>
</dbReference>
<comment type="similarity">
    <text evidence="3 8 10">Belongs to the elongation factor P family.</text>
</comment>
<dbReference type="PANTHER" id="PTHR30053">
    <property type="entry name" value="ELONGATION FACTOR P"/>
    <property type="match status" value="1"/>
</dbReference>
<evidence type="ECO:0000313" key="13">
    <source>
        <dbReference type="EMBL" id="OGC15497.1"/>
    </source>
</evidence>
<dbReference type="Pfam" id="PF09285">
    <property type="entry name" value="Elong-fact-P_C"/>
    <property type="match status" value="1"/>
</dbReference>
<dbReference type="Pfam" id="PF08207">
    <property type="entry name" value="EFP_N"/>
    <property type="match status" value="1"/>
</dbReference>
<evidence type="ECO:0000256" key="1">
    <source>
        <dbReference type="ARBA" id="ARBA00004496"/>
    </source>
</evidence>
<proteinExistence type="inferred from homology"/>
<dbReference type="CDD" id="cd04470">
    <property type="entry name" value="S1_EF-P_repeat_1"/>
    <property type="match status" value="1"/>
</dbReference>
<evidence type="ECO:0000256" key="9">
    <source>
        <dbReference type="NCBIfam" id="TIGR00038"/>
    </source>
</evidence>
<dbReference type="InterPro" id="IPR008991">
    <property type="entry name" value="Translation_prot_SH3-like_sf"/>
</dbReference>
<dbReference type="InterPro" id="IPR020599">
    <property type="entry name" value="Transl_elong_fac_P/YeiP"/>
</dbReference>
<evidence type="ECO:0000256" key="5">
    <source>
        <dbReference type="ARBA" id="ARBA00022768"/>
    </source>
</evidence>
<dbReference type="Proteomes" id="UP000177905">
    <property type="component" value="Unassembled WGS sequence"/>
</dbReference>
<evidence type="ECO:0000256" key="8">
    <source>
        <dbReference type="HAMAP-Rule" id="MF_00141"/>
    </source>
</evidence>
<dbReference type="Gene3D" id="2.40.50.140">
    <property type="entry name" value="Nucleic acid-binding proteins"/>
    <property type="match status" value="2"/>
</dbReference>
<evidence type="ECO:0000256" key="10">
    <source>
        <dbReference type="RuleBase" id="RU004389"/>
    </source>
</evidence>
<name>A0A1F4S544_UNCSA</name>
<evidence type="ECO:0000256" key="7">
    <source>
        <dbReference type="ARBA" id="ARBA00025469"/>
    </source>
</evidence>
<evidence type="ECO:0000259" key="11">
    <source>
        <dbReference type="SMART" id="SM00841"/>
    </source>
</evidence>
<dbReference type="InterPro" id="IPR011768">
    <property type="entry name" value="Transl_elongation_fac_P"/>
</dbReference>
<comment type="subcellular location">
    <subcellularLocation>
        <location evidence="1 8">Cytoplasm</location>
    </subcellularLocation>
</comment>
<evidence type="ECO:0000256" key="6">
    <source>
        <dbReference type="ARBA" id="ARBA00022917"/>
    </source>
</evidence>
<dbReference type="PIRSF" id="PIRSF005901">
    <property type="entry name" value="EF-P"/>
    <property type="match status" value="1"/>
</dbReference>
<comment type="pathway">
    <text evidence="2 8">Protein biosynthesis; polypeptide chain elongation.</text>
</comment>
<comment type="function">
    <text evidence="7 8">Involved in peptide bond synthesis. Stimulates efficient translation and peptide-bond synthesis on native or reconstituted 70S ribosomes in vitro. Probably functions indirectly by altering the affinity of the ribosome for aminoacyl-tRNA, thus increasing their reactivity as acceptors for peptidyl transferase.</text>
</comment>
<feature type="domain" description="Translation elongation factor P/YeiP central" evidence="12">
    <location>
        <begin position="67"/>
        <end position="121"/>
    </location>
</feature>
<evidence type="ECO:0000259" key="12">
    <source>
        <dbReference type="SMART" id="SM01185"/>
    </source>
</evidence>